<accession>A0A6J5SY35</accession>
<name>A0A6J5SY35_9CAUD</name>
<organism evidence="1">
    <name type="scientific">uncultured Caudovirales phage</name>
    <dbReference type="NCBI Taxonomy" id="2100421"/>
    <lineage>
        <taxon>Viruses</taxon>
        <taxon>Duplodnaviria</taxon>
        <taxon>Heunggongvirae</taxon>
        <taxon>Uroviricota</taxon>
        <taxon>Caudoviricetes</taxon>
        <taxon>Peduoviridae</taxon>
        <taxon>Maltschvirus</taxon>
        <taxon>Maltschvirus maltsch</taxon>
    </lineage>
</organism>
<reference evidence="1" key="1">
    <citation type="submission" date="2020-05" db="EMBL/GenBank/DDBJ databases">
        <authorList>
            <person name="Chiriac C."/>
            <person name="Salcher M."/>
            <person name="Ghai R."/>
            <person name="Kavagutti S V."/>
        </authorList>
    </citation>
    <scope>NUCLEOTIDE SEQUENCE</scope>
</reference>
<protein>
    <submittedName>
        <fullName evidence="1">Uncharacterized protein</fullName>
    </submittedName>
</protein>
<proteinExistence type="predicted"/>
<gene>
    <name evidence="1" type="ORF">UFOVP1625_17</name>
</gene>
<evidence type="ECO:0000313" key="1">
    <source>
        <dbReference type="EMBL" id="CAB4220358.1"/>
    </source>
</evidence>
<sequence length="96" mass="10667">MAWLWVECGIAESVFWKMTPAKVSAVVTARKERIKREDYRAGIITATIRSALGAKNVDVFDDFPEYKTKKVPAKGTNLSGYFKTLIAHQNSAGTKS</sequence>
<dbReference type="EMBL" id="LR797490">
    <property type="protein sequence ID" value="CAB4220358.1"/>
    <property type="molecule type" value="Genomic_DNA"/>
</dbReference>